<sequence>MAIEGISLRASTLLSLLALLFSHFAASLAQSGVGAIQRTKDQLLLASLQPSTEATSTSPGSISSQLFLTSPSGISAAYLVRPVNSASAGGHDYCYIQIQGGGSAVWKSTCASVSQANSCSLVFSGSGLEIFDGSRSSWRTNVDGGHRHNPETLLLLDGGDLQIRDQSGRIVWMASGSQAVDQNCGSFGTPRENFASPPFGSPSYKGEPESLSSSSSSSLGQSLDHNGEESEMGYDNNYQQQQETMNYPQQQSLSGFNQPFSTLNQPFGASNQEGLVDNGPFENGVSERRLMISFVLCSSIILLACHHFFP</sequence>
<dbReference type="InterPro" id="IPR036426">
    <property type="entry name" value="Bulb-type_lectin_dom_sf"/>
</dbReference>
<proteinExistence type="predicted"/>
<dbReference type="InterPro" id="IPR001480">
    <property type="entry name" value="Bulb-type_lectin_dom"/>
</dbReference>
<dbReference type="PROSITE" id="PS50927">
    <property type="entry name" value="BULB_LECTIN"/>
    <property type="match status" value="1"/>
</dbReference>
<evidence type="ECO:0000256" key="4">
    <source>
        <dbReference type="SAM" id="MobiDB-lite"/>
    </source>
</evidence>
<evidence type="ECO:0000256" key="1">
    <source>
        <dbReference type="ARBA" id="ARBA00022729"/>
    </source>
</evidence>
<dbReference type="PANTHER" id="PTHR36481">
    <property type="entry name" value="EXPRESSED PROTEIN"/>
    <property type="match status" value="1"/>
</dbReference>
<keyword evidence="7" id="KW-1185">Reference proteome</keyword>
<gene>
    <name evidence="8" type="primary">LOC125313942</name>
</gene>
<reference evidence="8" key="2">
    <citation type="submission" date="2025-08" db="UniProtKB">
        <authorList>
            <consortium name="RefSeq"/>
        </authorList>
    </citation>
    <scope>IDENTIFICATION</scope>
    <source>
        <tissue evidence="8">Leaf</tissue>
    </source>
</reference>
<name>A0ABM3H3P8_9MYRT</name>
<dbReference type="Gene3D" id="2.90.10.10">
    <property type="entry name" value="Bulb-type lectin domain"/>
    <property type="match status" value="1"/>
</dbReference>
<dbReference type="GeneID" id="125313942"/>
<keyword evidence="3" id="KW-0325">Glycoprotein</keyword>
<evidence type="ECO:0000313" key="8">
    <source>
        <dbReference type="RefSeq" id="XP_048131240.1"/>
    </source>
</evidence>
<evidence type="ECO:0000259" key="6">
    <source>
        <dbReference type="PROSITE" id="PS50927"/>
    </source>
</evidence>
<evidence type="ECO:0000256" key="3">
    <source>
        <dbReference type="ARBA" id="ARBA00023180"/>
    </source>
</evidence>
<keyword evidence="2" id="KW-1015">Disulfide bond</keyword>
<dbReference type="PANTHER" id="PTHR36481:SF2">
    <property type="entry name" value="EXPRESSED PROTEIN"/>
    <property type="match status" value="1"/>
</dbReference>
<feature type="signal peptide" evidence="5">
    <location>
        <begin position="1"/>
        <end position="29"/>
    </location>
</feature>
<evidence type="ECO:0000313" key="7">
    <source>
        <dbReference type="Proteomes" id="UP000827889"/>
    </source>
</evidence>
<keyword evidence="1 5" id="KW-0732">Signal</keyword>
<feature type="region of interest" description="Disordered" evidence="4">
    <location>
        <begin position="183"/>
        <end position="233"/>
    </location>
</feature>
<evidence type="ECO:0000256" key="5">
    <source>
        <dbReference type="SAM" id="SignalP"/>
    </source>
</evidence>
<protein>
    <submittedName>
        <fullName evidence="8">Uncharacterized protein LOC125313942</fullName>
    </submittedName>
</protein>
<feature type="compositionally biased region" description="Low complexity" evidence="4">
    <location>
        <begin position="210"/>
        <end position="223"/>
    </location>
</feature>
<dbReference type="RefSeq" id="XP_048131240.1">
    <property type="nucleotide sequence ID" value="XM_048275283.1"/>
</dbReference>
<evidence type="ECO:0000256" key="2">
    <source>
        <dbReference type="ARBA" id="ARBA00023157"/>
    </source>
</evidence>
<feature type="chain" id="PRO_5046844060" evidence="5">
    <location>
        <begin position="30"/>
        <end position="310"/>
    </location>
</feature>
<feature type="domain" description="Bulb-type lectin" evidence="6">
    <location>
        <begin position="53"/>
        <end position="176"/>
    </location>
</feature>
<dbReference type="Proteomes" id="UP000827889">
    <property type="component" value="Chromosome 2"/>
</dbReference>
<organism evidence="7 8">
    <name type="scientific">Rhodamnia argentea</name>
    <dbReference type="NCBI Taxonomy" id="178133"/>
    <lineage>
        <taxon>Eukaryota</taxon>
        <taxon>Viridiplantae</taxon>
        <taxon>Streptophyta</taxon>
        <taxon>Embryophyta</taxon>
        <taxon>Tracheophyta</taxon>
        <taxon>Spermatophyta</taxon>
        <taxon>Magnoliopsida</taxon>
        <taxon>eudicotyledons</taxon>
        <taxon>Gunneridae</taxon>
        <taxon>Pentapetalae</taxon>
        <taxon>rosids</taxon>
        <taxon>malvids</taxon>
        <taxon>Myrtales</taxon>
        <taxon>Myrtaceae</taxon>
        <taxon>Myrtoideae</taxon>
        <taxon>Myrteae</taxon>
        <taxon>Australasian group</taxon>
        <taxon>Rhodamnia</taxon>
    </lineage>
</organism>
<dbReference type="SUPFAM" id="SSF51110">
    <property type="entry name" value="alpha-D-mannose-specific plant lectins"/>
    <property type="match status" value="1"/>
</dbReference>
<accession>A0ABM3H3P8</accession>
<reference evidence="7" key="1">
    <citation type="submission" date="2025-05" db="UniProtKB">
        <authorList>
            <consortium name="RefSeq"/>
        </authorList>
    </citation>
    <scope>NUCLEOTIDE SEQUENCE [LARGE SCALE GENOMIC DNA]</scope>
</reference>